<gene>
    <name evidence="2" type="ORF">SDC9_101292</name>
</gene>
<evidence type="ECO:0000313" key="2">
    <source>
        <dbReference type="EMBL" id="MPM54514.1"/>
    </source>
</evidence>
<feature type="domain" description="DUF5723" evidence="1">
    <location>
        <begin position="2"/>
        <end position="87"/>
    </location>
</feature>
<dbReference type="EMBL" id="VSSQ01014839">
    <property type="protein sequence ID" value="MPM54514.1"/>
    <property type="molecule type" value="Genomic_DNA"/>
</dbReference>
<evidence type="ECO:0000259" key="1">
    <source>
        <dbReference type="Pfam" id="PF18990"/>
    </source>
</evidence>
<reference evidence="2" key="1">
    <citation type="submission" date="2019-08" db="EMBL/GenBank/DDBJ databases">
        <authorList>
            <person name="Kucharzyk K."/>
            <person name="Murdoch R.W."/>
            <person name="Higgins S."/>
            <person name="Loffler F."/>
        </authorList>
    </citation>
    <scope>NUCLEOTIDE SEQUENCE</scope>
</reference>
<accession>A0A645AYB0</accession>
<protein>
    <recommendedName>
        <fullName evidence="1">DUF5723 domain-containing protein</fullName>
    </recommendedName>
</protein>
<dbReference type="AlphaFoldDB" id="A0A645AYB0"/>
<dbReference type="InterPro" id="IPR043781">
    <property type="entry name" value="DUF5723"/>
</dbReference>
<organism evidence="2">
    <name type="scientific">bioreactor metagenome</name>
    <dbReference type="NCBI Taxonomy" id="1076179"/>
    <lineage>
        <taxon>unclassified sequences</taxon>
        <taxon>metagenomes</taxon>
        <taxon>ecological metagenomes</taxon>
    </lineage>
</organism>
<proteinExistence type="predicted"/>
<sequence length="121" mass="13275">MTTKLAPEFLLGFEQEIANGKISFGALLSSKIYKDLADISLMLSSNFKPCSWFYSGLNFSIPANEGIAAGGIIGFSPKGFNFYIAADYIPFEYSKQMIPIKASALNFRTGISITFGHLKKK</sequence>
<comment type="caution">
    <text evidence="2">The sequence shown here is derived from an EMBL/GenBank/DDBJ whole genome shotgun (WGS) entry which is preliminary data.</text>
</comment>
<name>A0A645AYB0_9ZZZZ</name>
<dbReference type="Pfam" id="PF18990">
    <property type="entry name" value="DUF5723"/>
    <property type="match status" value="1"/>
</dbReference>